<evidence type="ECO:0000313" key="3">
    <source>
        <dbReference type="Proteomes" id="UP000270094"/>
    </source>
</evidence>
<dbReference type="OrthoDB" id="10584906at2759"/>
<gene>
    <name evidence="2" type="ORF">SVUK_LOCUS11007</name>
</gene>
<sequence>MANGTSPRSSPETSTSPEKTEKLTNGTSPRSSPETSTSPEKTEKLTNGTSSPYKTTREALKIPEKSAIEKALEKSSRSSPGRGLANGVEQNAGTSKSPSPEKKTTDEAENSSLSDLRKKLMESSESTSGMNGEVKALRKKLEKKEDEPPATDTNYTMANGTSSSTRSSPESSKVSEKSEKLSNGLVEHLHDYMGIEEIVECCRTSPRSSPETSTSPEKTEKLTNGTSSPYKTTREAVKTPEKSAIEKALEKSSRSSPGRGLANGVEQNAGTSKSPSPEKKTTDEAENSSLSDLRKKLMESSESTSGMNGERKSVLSRIPSNRRSMTPDRRLDPIYEGTVYFDKPSLALYNVLILN</sequence>
<evidence type="ECO:0000256" key="1">
    <source>
        <dbReference type="SAM" id="MobiDB-lite"/>
    </source>
</evidence>
<protein>
    <submittedName>
        <fullName evidence="2">Uncharacterized protein</fullName>
    </submittedName>
</protein>
<dbReference type="AlphaFoldDB" id="A0A3P7J7Y2"/>
<feature type="compositionally biased region" description="Polar residues" evidence="1">
    <location>
        <begin position="222"/>
        <end position="231"/>
    </location>
</feature>
<feature type="compositionally biased region" description="Low complexity" evidence="1">
    <location>
        <begin position="1"/>
        <end position="39"/>
    </location>
</feature>
<evidence type="ECO:0000313" key="2">
    <source>
        <dbReference type="EMBL" id="VDM76009.1"/>
    </source>
</evidence>
<accession>A0A3P7J7Y2</accession>
<feature type="compositionally biased region" description="Low complexity" evidence="1">
    <location>
        <begin position="162"/>
        <end position="172"/>
    </location>
</feature>
<feature type="compositionally biased region" description="Polar residues" evidence="1">
    <location>
        <begin position="88"/>
        <end position="98"/>
    </location>
</feature>
<feature type="compositionally biased region" description="Polar residues" evidence="1">
    <location>
        <begin position="151"/>
        <end position="161"/>
    </location>
</feature>
<feature type="compositionally biased region" description="Polar residues" evidence="1">
    <location>
        <begin position="265"/>
        <end position="275"/>
    </location>
</feature>
<feature type="region of interest" description="Disordered" evidence="1">
    <location>
        <begin position="201"/>
        <end position="329"/>
    </location>
</feature>
<name>A0A3P7J7Y2_STRVU</name>
<proteinExistence type="predicted"/>
<feature type="region of interest" description="Disordered" evidence="1">
    <location>
        <begin position="1"/>
        <end position="182"/>
    </location>
</feature>
<keyword evidence="3" id="KW-1185">Reference proteome</keyword>
<feature type="compositionally biased region" description="Low complexity" evidence="1">
    <location>
        <begin position="203"/>
        <end position="216"/>
    </location>
</feature>
<dbReference type="EMBL" id="UYYB01096183">
    <property type="protein sequence ID" value="VDM76009.1"/>
    <property type="molecule type" value="Genomic_DNA"/>
</dbReference>
<organism evidence="2 3">
    <name type="scientific">Strongylus vulgaris</name>
    <name type="common">Blood worm</name>
    <dbReference type="NCBI Taxonomy" id="40348"/>
    <lineage>
        <taxon>Eukaryota</taxon>
        <taxon>Metazoa</taxon>
        <taxon>Ecdysozoa</taxon>
        <taxon>Nematoda</taxon>
        <taxon>Chromadorea</taxon>
        <taxon>Rhabditida</taxon>
        <taxon>Rhabditina</taxon>
        <taxon>Rhabditomorpha</taxon>
        <taxon>Strongyloidea</taxon>
        <taxon>Strongylidae</taxon>
        <taxon>Strongylus</taxon>
    </lineage>
</organism>
<dbReference type="Proteomes" id="UP000270094">
    <property type="component" value="Unassembled WGS sequence"/>
</dbReference>
<feature type="compositionally biased region" description="Basic and acidic residues" evidence="1">
    <location>
        <begin position="55"/>
        <end position="76"/>
    </location>
</feature>
<reference evidence="2 3" key="1">
    <citation type="submission" date="2018-11" db="EMBL/GenBank/DDBJ databases">
        <authorList>
            <consortium name="Pathogen Informatics"/>
        </authorList>
    </citation>
    <scope>NUCLEOTIDE SEQUENCE [LARGE SCALE GENOMIC DNA]</scope>
</reference>
<feature type="compositionally biased region" description="Basic and acidic residues" evidence="1">
    <location>
        <begin position="232"/>
        <end position="253"/>
    </location>
</feature>